<gene>
    <name evidence="4" type="ORF">V7S43_008812</name>
</gene>
<feature type="region of interest" description="Disordered" evidence="3">
    <location>
        <begin position="1"/>
        <end position="24"/>
    </location>
</feature>
<feature type="compositionally biased region" description="Basic and acidic residues" evidence="3">
    <location>
        <begin position="9"/>
        <end position="19"/>
    </location>
</feature>
<dbReference type="Proteomes" id="UP001632037">
    <property type="component" value="Unassembled WGS sequence"/>
</dbReference>
<accession>A0ABD3FLZ0</accession>
<dbReference type="AlphaFoldDB" id="A0ABD3FLZ0"/>
<evidence type="ECO:0000313" key="4">
    <source>
        <dbReference type="EMBL" id="KAL3666019.1"/>
    </source>
</evidence>
<comment type="caution">
    <text evidence="4">The sequence shown here is derived from an EMBL/GenBank/DDBJ whole genome shotgun (WGS) entry which is preliminary data.</text>
</comment>
<organism evidence="4 5">
    <name type="scientific">Phytophthora oleae</name>
    <dbReference type="NCBI Taxonomy" id="2107226"/>
    <lineage>
        <taxon>Eukaryota</taxon>
        <taxon>Sar</taxon>
        <taxon>Stramenopiles</taxon>
        <taxon>Oomycota</taxon>
        <taxon>Peronosporomycetes</taxon>
        <taxon>Peronosporales</taxon>
        <taxon>Peronosporaceae</taxon>
        <taxon>Phytophthora</taxon>
    </lineage>
</organism>
<dbReference type="Pfam" id="PF01220">
    <property type="entry name" value="DHquinase_II"/>
    <property type="match status" value="1"/>
</dbReference>
<dbReference type="Gene3D" id="3.40.50.9100">
    <property type="entry name" value="Dehydroquinase, class II"/>
    <property type="match status" value="1"/>
</dbReference>
<dbReference type="InterPro" id="IPR036441">
    <property type="entry name" value="DHquinase_II_sf"/>
</dbReference>
<dbReference type="InterPro" id="IPR001874">
    <property type="entry name" value="DHquinase_II"/>
</dbReference>
<feature type="compositionally biased region" description="Low complexity" evidence="3">
    <location>
        <begin position="73"/>
        <end position="126"/>
    </location>
</feature>
<dbReference type="EC" id="4.2.1.10" evidence="1"/>
<evidence type="ECO:0000256" key="3">
    <source>
        <dbReference type="SAM" id="MobiDB-lite"/>
    </source>
</evidence>
<feature type="region of interest" description="Disordered" evidence="3">
    <location>
        <begin position="73"/>
        <end position="135"/>
    </location>
</feature>
<dbReference type="GO" id="GO:0003855">
    <property type="term" value="F:3-dehydroquinate dehydratase activity"/>
    <property type="evidence" value="ECO:0007669"/>
    <property type="project" value="UniProtKB-EC"/>
</dbReference>
<evidence type="ECO:0000256" key="2">
    <source>
        <dbReference type="ARBA" id="ARBA00023239"/>
    </source>
</evidence>
<protein>
    <recommendedName>
        <fullName evidence="1">3-dehydroquinate dehydratase</fullName>
        <ecNumber evidence="1">4.2.1.10</ecNumber>
    </recommendedName>
</protein>
<evidence type="ECO:0000313" key="5">
    <source>
        <dbReference type="Proteomes" id="UP001632037"/>
    </source>
</evidence>
<sequence length="313" mass="33437">MSSNALSSVDEHVVHEGKGKTRTTRCRHCNKRFTSRSKDRWRQHMRGCNSLPSEFRLYFSSYDRKPYARLSLTTSEATSEATSKPPASPAPSSESKPAPISPVASISSVTGGNDTPTTAFATAASSSPPPAENSLLRVDDATTDTAASGSVAAEATAFLQQNPDESTEILLIHGPCSFVRSTWTGGNVTKADLLREVQSLAVEEEISLVAHESNHEGTILDWLLNAKENEIIVLCWVGHLSDSPTILGALELIKNRTIVVSPIGVNHGTLPSTVVGVLTGFGQLSFSLALAAAQNLNAQRNHRSPYDPSSESA</sequence>
<dbReference type="SUPFAM" id="SSF52304">
    <property type="entry name" value="Type II 3-dehydroquinate dehydratase"/>
    <property type="match status" value="1"/>
</dbReference>
<keyword evidence="2" id="KW-0456">Lyase</keyword>
<dbReference type="EMBL" id="JBIMZQ010000018">
    <property type="protein sequence ID" value="KAL3666019.1"/>
    <property type="molecule type" value="Genomic_DNA"/>
</dbReference>
<name>A0ABD3FLZ0_9STRA</name>
<evidence type="ECO:0000256" key="1">
    <source>
        <dbReference type="ARBA" id="ARBA00012060"/>
    </source>
</evidence>
<keyword evidence="5" id="KW-1185">Reference proteome</keyword>
<reference evidence="4 5" key="1">
    <citation type="submission" date="2024-09" db="EMBL/GenBank/DDBJ databases">
        <title>Genome sequencing and assembly of Phytophthora oleae, isolate VK10A, causative agent of rot of olive drupes.</title>
        <authorList>
            <person name="Conti Taguali S."/>
            <person name="Riolo M."/>
            <person name="La Spada F."/>
            <person name="Cacciola S.O."/>
            <person name="Dionisio G."/>
        </authorList>
    </citation>
    <scope>NUCLEOTIDE SEQUENCE [LARGE SCALE GENOMIC DNA]</scope>
    <source>
        <strain evidence="4 5">VK10A</strain>
    </source>
</reference>
<proteinExistence type="predicted"/>